<dbReference type="GO" id="GO:0003964">
    <property type="term" value="F:RNA-directed DNA polymerase activity"/>
    <property type="evidence" value="ECO:0007669"/>
    <property type="project" value="UniProtKB-KW"/>
</dbReference>
<name>A0A699QZD7_TANCI</name>
<proteinExistence type="predicted"/>
<keyword evidence="1" id="KW-0695">RNA-directed DNA polymerase</keyword>
<keyword evidence="1" id="KW-0548">Nucleotidyltransferase</keyword>
<dbReference type="EMBL" id="BKCJ011066417">
    <property type="protein sequence ID" value="GFC78586.1"/>
    <property type="molecule type" value="Genomic_DNA"/>
</dbReference>
<accession>A0A699QZD7</accession>
<comment type="caution">
    <text evidence="1">The sequence shown here is derived from an EMBL/GenBank/DDBJ whole genome shotgun (WGS) entry which is preliminary data.</text>
</comment>
<sequence length="128" mass="14586">MENAFEISECAKVRKVKFSTATLHGLGLTWWNSQVATLGHEVANTRSWVEVKQMMADEFCPTEEVQRFAEIIKGKTTSSRPVTHNEAVRMAHVLMEQKIQAKNETIAEGLKRKWENNNQGNNNNNNNN</sequence>
<keyword evidence="1" id="KW-0808">Transferase</keyword>
<organism evidence="1">
    <name type="scientific">Tanacetum cinerariifolium</name>
    <name type="common">Dalmatian daisy</name>
    <name type="synonym">Chrysanthemum cinerariifolium</name>
    <dbReference type="NCBI Taxonomy" id="118510"/>
    <lineage>
        <taxon>Eukaryota</taxon>
        <taxon>Viridiplantae</taxon>
        <taxon>Streptophyta</taxon>
        <taxon>Embryophyta</taxon>
        <taxon>Tracheophyta</taxon>
        <taxon>Spermatophyta</taxon>
        <taxon>Magnoliopsida</taxon>
        <taxon>eudicotyledons</taxon>
        <taxon>Gunneridae</taxon>
        <taxon>Pentapetalae</taxon>
        <taxon>asterids</taxon>
        <taxon>campanulids</taxon>
        <taxon>Asterales</taxon>
        <taxon>Asteraceae</taxon>
        <taxon>Asteroideae</taxon>
        <taxon>Anthemideae</taxon>
        <taxon>Anthemidinae</taxon>
        <taxon>Tanacetum</taxon>
    </lineage>
</organism>
<protein>
    <submittedName>
        <fullName evidence="1">Putative reverse transcriptase domain-containing protein</fullName>
    </submittedName>
</protein>
<evidence type="ECO:0000313" key="1">
    <source>
        <dbReference type="EMBL" id="GFC78586.1"/>
    </source>
</evidence>
<dbReference type="AlphaFoldDB" id="A0A699QZD7"/>
<reference evidence="1" key="1">
    <citation type="journal article" date="2019" name="Sci. Rep.">
        <title>Draft genome of Tanacetum cinerariifolium, the natural source of mosquito coil.</title>
        <authorList>
            <person name="Yamashiro T."/>
            <person name="Shiraishi A."/>
            <person name="Satake H."/>
            <person name="Nakayama K."/>
        </authorList>
    </citation>
    <scope>NUCLEOTIDE SEQUENCE</scope>
</reference>
<gene>
    <name evidence="1" type="ORF">Tci_850556</name>
</gene>